<sequence length="169" mass="18700">MSLKIEKKFMITLDKSLSSQPTQPMGKLLYLNNPNSDSTMNINPRPTSWNSLCPTFIDARRAKLLQDESSKPIIGSPPPAGPPKVMWNEPPDMPKGKTDKATMTIDDESDLASRVQGIHLQPPPQQPMIICETIPDVPANTFPVPSTSSESFLSVPEVDISKEKMRPPY</sequence>
<evidence type="ECO:0000313" key="3">
    <source>
        <dbReference type="Proteomes" id="UP000827092"/>
    </source>
</evidence>
<protein>
    <submittedName>
        <fullName evidence="2">Uncharacterized protein</fullName>
    </submittedName>
</protein>
<comment type="caution">
    <text evidence="2">The sequence shown here is derived from an EMBL/GenBank/DDBJ whole genome shotgun (WGS) entry which is preliminary data.</text>
</comment>
<dbReference type="EMBL" id="JAFNEN010000207">
    <property type="protein sequence ID" value="KAG8189703.1"/>
    <property type="molecule type" value="Genomic_DNA"/>
</dbReference>
<accession>A0AAV6V133</accession>
<feature type="compositionally biased region" description="Basic and acidic residues" evidence="1">
    <location>
        <begin position="159"/>
        <end position="169"/>
    </location>
</feature>
<evidence type="ECO:0000313" key="2">
    <source>
        <dbReference type="EMBL" id="KAG8189703.1"/>
    </source>
</evidence>
<feature type="compositionally biased region" description="Polar residues" evidence="1">
    <location>
        <begin position="143"/>
        <end position="152"/>
    </location>
</feature>
<feature type="region of interest" description="Disordered" evidence="1">
    <location>
        <begin position="140"/>
        <end position="169"/>
    </location>
</feature>
<keyword evidence="3" id="KW-1185">Reference proteome</keyword>
<feature type="region of interest" description="Disordered" evidence="1">
    <location>
        <begin position="67"/>
        <end position="101"/>
    </location>
</feature>
<evidence type="ECO:0000256" key="1">
    <source>
        <dbReference type="SAM" id="MobiDB-lite"/>
    </source>
</evidence>
<reference evidence="2 3" key="1">
    <citation type="journal article" date="2022" name="Nat. Ecol. Evol.">
        <title>A masculinizing supergene underlies an exaggerated male reproductive morph in a spider.</title>
        <authorList>
            <person name="Hendrickx F."/>
            <person name="De Corte Z."/>
            <person name="Sonet G."/>
            <person name="Van Belleghem S.M."/>
            <person name="Kostlbacher S."/>
            <person name="Vangestel C."/>
        </authorList>
    </citation>
    <scope>NUCLEOTIDE SEQUENCE [LARGE SCALE GENOMIC DNA]</scope>
    <source>
        <strain evidence="2">W744_W776</strain>
    </source>
</reference>
<dbReference type="Proteomes" id="UP000827092">
    <property type="component" value="Unassembled WGS sequence"/>
</dbReference>
<name>A0AAV6V133_9ARAC</name>
<proteinExistence type="predicted"/>
<organism evidence="2 3">
    <name type="scientific">Oedothorax gibbosus</name>
    <dbReference type="NCBI Taxonomy" id="931172"/>
    <lineage>
        <taxon>Eukaryota</taxon>
        <taxon>Metazoa</taxon>
        <taxon>Ecdysozoa</taxon>
        <taxon>Arthropoda</taxon>
        <taxon>Chelicerata</taxon>
        <taxon>Arachnida</taxon>
        <taxon>Araneae</taxon>
        <taxon>Araneomorphae</taxon>
        <taxon>Entelegynae</taxon>
        <taxon>Araneoidea</taxon>
        <taxon>Linyphiidae</taxon>
        <taxon>Erigoninae</taxon>
        <taxon>Oedothorax</taxon>
    </lineage>
</organism>
<dbReference type="AlphaFoldDB" id="A0AAV6V133"/>
<gene>
    <name evidence="2" type="ORF">JTE90_022516</name>
</gene>